<dbReference type="InterPro" id="IPR000073">
    <property type="entry name" value="AB_hydrolase_1"/>
</dbReference>
<dbReference type="Pfam" id="PF00561">
    <property type="entry name" value="Abhydrolase_1"/>
    <property type="match status" value="1"/>
</dbReference>
<dbReference type="InterPro" id="IPR029058">
    <property type="entry name" value="AB_hydrolase_fold"/>
</dbReference>
<dbReference type="SUPFAM" id="SSF53474">
    <property type="entry name" value="alpha/beta-Hydrolases"/>
    <property type="match status" value="1"/>
</dbReference>
<dbReference type="AlphaFoldDB" id="A0A6M0RU47"/>
<gene>
    <name evidence="2" type="ORF">DXZ20_27395</name>
</gene>
<organism evidence="2 3">
    <name type="scientific">Adonisia turfae CCMR0081</name>
    <dbReference type="NCBI Taxonomy" id="2292702"/>
    <lineage>
        <taxon>Bacteria</taxon>
        <taxon>Bacillati</taxon>
        <taxon>Cyanobacteriota</taxon>
        <taxon>Adonisia</taxon>
        <taxon>Adonisia turfae</taxon>
    </lineage>
</organism>
<evidence type="ECO:0000313" key="3">
    <source>
        <dbReference type="Proteomes" id="UP000481033"/>
    </source>
</evidence>
<evidence type="ECO:0000313" key="2">
    <source>
        <dbReference type="EMBL" id="NEZ59303.1"/>
    </source>
</evidence>
<keyword evidence="2" id="KW-0378">Hydrolase</keyword>
<name>A0A6M0RU47_9CYAN</name>
<dbReference type="PRINTS" id="PR00111">
    <property type="entry name" value="ABHYDROLASE"/>
</dbReference>
<comment type="caution">
    <text evidence="2">The sequence shown here is derived from an EMBL/GenBank/DDBJ whole genome shotgun (WGS) entry which is preliminary data.</text>
</comment>
<dbReference type="Gene3D" id="3.40.50.1820">
    <property type="entry name" value="alpha/beta hydrolase"/>
    <property type="match status" value="1"/>
</dbReference>
<accession>A0A6M0RU47</accession>
<reference evidence="2 3" key="1">
    <citation type="journal article" date="2020" name="Microb. Ecol.">
        <title>Ecogenomics of the Marine Benthic Filamentous Cyanobacterium Adonisia.</title>
        <authorList>
            <person name="Walter J.M."/>
            <person name="Coutinho F.H."/>
            <person name="Leomil L."/>
            <person name="Hargreaves P.I."/>
            <person name="Campeao M.E."/>
            <person name="Vieira V.V."/>
            <person name="Silva B.S."/>
            <person name="Fistarol G.O."/>
            <person name="Salomon P.S."/>
            <person name="Sawabe T."/>
            <person name="Mino S."/>
            <person name="Hosokawa M."/>
            <person name="Miyashita H."/>
            <person name="Maruyama F."/>
            <person name="van Verk M.C."/>
            <person name="Dutilh B.E."/>
            <person name="Thompson C.C."/>
            <person name="Thompson F.L."/>
        </authorList>
    </citation>
    <scope>NUCLEOTIDE SEQUENCE [LARGE SCALE GENOMIC DNA]</scope>
    <source>
        <strain evidence="2 3">CCMR0081</strain>
    </source>
</reference>
<proteinExistence type="predicted"/>
<dbReference type="EMBL" id="QXHD01000004">
    <property type="protein sequence ID" value="NEZ59303.1"/>
    <property type="molecule type" value="Genomic_DNA"/>
</dbReference>
<sequence length="273" mass="30536">MQKSTVQLGQYEAAYIEYGVQDNPVLLFLHGFLGESSLWRLLMERLADRYRCIALDLLGFGRSSKPKLKYTIWHQTAFVSEFIAALKLTNVTLIGHSYGGWTSSALAIEQADTNASLLEYLILIAPAGIRDDSFVGRYNYMRPILWETPVVDWVLTGLKPLAKVLGQQKTYDQVAMARREFGKQPVAKSFIVDRLRPEDAIDTVEKGIHKIAVPTLVIAGAQDTTIPLWHCETYGHGVPGAEFEVLPEADHDLIRTDCDQISNLIALFLTPSL</sequence>
<keyword evidence="3" id="KW-1185">Reference proteome</keyword>
<protein>
    <submittedName>
        <fullName evidence="2">Alpha/beta hydrolase</fullName>
    </submittedName>
</protein>
<dbReference type="PANTHER" id="PTHR43798">
    <property type="entry name" value="MONOACYLGLYCEROL LIPASE"/>
    <property type="match status" value="1"/>
</dbReference>
<dbReference type="RefSeq" id="WP_163702234.1">
    <property type="nucleotide sequence ID" value="NZ_QXHD01000004.1"/>
</dbReference>
<feature type="domain" description="AB hydrolase-1" evidence="1">
    <location>
        <begin position="24"/>
        <end position="253"/>
    </location>
</feature>
<dbReference type="Proteomes" id="UP000481033">
    <property type="component" value="Unassembled WGS sequence"/>
</dbReference>
<evidence type="ECO:0000259" key="1">
    <source>
        <dbReference type="Pfam" id="PF00561"/>
    </source>
</evidence>
<dbReference type="GO" id="GO:0016787">
    <property type="term" value="F:hydrolase activity"/>
    <property type="evidence" value="ECO:0007669"/>
    <property type="project" value="UniProtKB-KW"/>
</dbReference>
<dbReference type="InterPro" id="IPR050266">
    <property type="entry name" value="AB_hydrolase_sf"/>
</dbReference>